<feature type="region of interest" description="Disordered" evidence="1">
    <location>
        <begin position="1"/>
        <end position="131"/>
    </location>
</feature>
<keyword evidence="2" id="KW-1133">Transmembrane helix</keyword>
<dbReference type="KEGG" id="mgg:MPLG2_3156"/>
<proteinExistence type="predicted"/>
<organism evidence="3 4">
    <name type="scientific">Micropruina glycogenica</name>
    <dbReference type="NCBI Taxonomy" id="75385"/>
    <lineage>
        <taxon>Bacteria</taxon>
        <taxon>Bacillati</taxon>
        <taxon>Actinomycetota</taxon>
        <taxon>Actinomycetes</taxon>
        <taxon>Propionibacteriales</taxon>
        <taxon>Nocardioidaceae</taxon>
        <taxon>Micropruina</taxon>
    </lineage>
</organism>
<feature type="compositionally biased region" description="Gly residues" evidence="1">
    <location>
        <begin position="40"/>
        <end position="54"/>
    </location>
</feature>
<evidence type="ECO:0000256" key="1">
    <source>
        <dbReference type="SAM" id="MobiDB-lite"/>
    </source>
</evidence>
<feature type="transmembrane region" description="Helical" evidence="2">
    <location>
        <begin position="141"/>
        <end position="160"/>
    </location>
</feature>
<dbReference type="Proteomes" id="UP000238164">
    <property type="component" value="Chromosome 1"/>
</dbReference>
<evidence type="ECO:0000256" key="2">
    <source>
        <dbReference type="SAM" id="Phobius"/>
    </source>
</evidence>
<feature type="compositionally biased region" description="Low complexity" evidence="1">
    <location>
        <begin position="118"/>
        <end position="131"/>
    </location>
</feature>
<evidence type="ECO:0000313" key="4">
    <source>
        <dbReference type="Proteomes" id="UP000238164"/>
    </source>
</evidence>
<evidence type="ECO:0008006" key="5">
    <source>
        <dbReference type="Google" id="ProtNLM"/>
    </source>
</evidence>
<feature type="compositionally biased region" description="Low complexity" evidence="1">
    <location>
        <begin position="1"/>
        <end position="39"/>
    </location>
</feature>
<evidence type="ECO:0000313" key="3">
    <source>
        <dbReference type="EMBL" id="SPD88186.1"/>
    </source>
</evidence>
<accession>A0A2N9JKA5</accession>
<reference evidence="3 4" key="1">
    <citation type="submission" date="2018-02" db="EMBL/GenBank/DDBJ databases">
        <authorList>
            <person name="Cohen D.B."/>
            <person name="Kent A.D."/>
        </authorList>
    </citation>
    <scope>NUCLEOTIDE SEQUENCE [LARGE SCALE GENOMIC DNA]</scope>
    <source>
        <strain evidence="3">1</strain>
    </source>
</reference>
<feature type="compositionally biased region" description="Low complexity" evidence="1">
    <location>
        <begin position="55"/>
        <end position="110"/>
    </location>
</feature>
<dbReference type="EMBL" id="LT985188">
    <property type="protein sequence ID" value="SPD88186.1"/>
    <property type="molecule type" value="Genomic_DNA"/>
</dbReference>
<sequence length="470" mass="48540">MMTDPNNPQNPNQPHNPQVPSAGSPYQPGYGAPGQQPGYGAPGQQGYGAPGQPGFGQQPSGQQPGYGQQPSGQQGQQPYGQQQPAQQGQQPGYGQPTGGYQAPGAAASGPGQYGAAGGQPPAWGQAPVPGAKPAKNNKMPLIIGGAVVLIVALIFGLMQLNRGNNNAGTGTPTGSATASQGTGVGAASATEVVQKYYDALAASDPDAIFALVRGDLPDRTFLTKEVMTAAVQAAPITGLQLTVQDETKYSAEVQASYTINGRTKTDKFYVSARDGAFYLSTITGRLYVKGLSPADTGLTVNGVAVPGDADSIDVFPGGYTLASTSPIYTFSKDKVVVEAVSSSSTDMFEIKVGLSDDALKDFKAATTKLVNSCKKPGSLVRDDCGIRFRQPSGDKAKPSTIACTPSGTNSINRMKPSLDTSDLSVSASLSISWTCTMKGSKGSYRGYDSLVRVYGTVAEDGTWKVTGERP</sequence>
<protein>
    <recommendedName>
        <fullName evidence="5">DUF4878 domain-containing protein</fullName>
    </recommendedName>
</protein>
<dbReference type="AlphaFoldDB" id="A0A2N9JKA5"/>
<name>A0A2N9JKA5_9ACTN</name>
<keyword evidence="2" id="KW-0472">Membrane</keyword>
<keyword evidence="4" id="KW-1185">Reference proteome</keyword>
<gene>
    <name evidence="3" type="ORF">MPLG2_3156</name>
</gene>
<keyword evidence="2" id="KW-0812">Transmembrane</keyword>